<evidence type="ECO:0000313" key="3">
    <source>
        <dbReference type="Proteomes" id="UP000203229"/>
    </source>
</evidence>
<feature type="transmembrane region" description="Helical" evidence="1">
    <location>
        <begin position="126"/>
        <end position="148"/>
    </location>
</feature>
<keyword evidence="3" id="KW-1185">Reference proteome</keyword>
<reference evidence="2 3" key="1">
    <citation type="submission" date="2017-07" db="EMBL/GenBank/DDBJ databases">
        <title>Complete genome sequence of Spiroplasma corruscae EC-1 (DSM 19793).</title>
        <authorList>
            <person name="Tsai Y.-M."/>
            <person name="Lo W.-S."/>
            <person name="Kuo C.-H."/>
        </authorList>
    </citation>
    <scope>NUCLEOTIDE SEQUENCE [LARGE SCALE GENOMIC DNA]</scope>
    <source>
        <strain evidence="2 3">EC-1</strain>
    </source>
</reference>
<organism evidence="2 3">
    <name type="scientific">Spiroplasma corruscae</name>
    <dbReference type="NCBI Taxonomy" id="216934"/>
    <lineage>
        <taxon>Bacteria</taxon>
        <taxon>Bacillati</taxon>
        <taxon>Mycoplasmatota</taxon>
        <taxon>Mollicutes</taxon>
        <taxon>Entomoplasmatales</taxon>
        <taxon>Spiroplasmataceae</taxon>
        <taxon>Spiroplasma</taxon>
    </lineage>
</organism>
<feature type="transmembrane region" description="Helical" evidence="1">
    <location>
        <begin position="284"/>
        <end position="305"/>
    </location>
</feature>
<dbReference type="OrthoDB" id="387949at2"/>
<dbReference type="AlphaFoldDB" id="A0A222ENH2"/>
<name>A0A222ENH2_9MOLU</name>
<dbReference type="EMBL" id="CP022535">
    <property type="protein sequence ID" value="ASP28050.1"/>
    <property type="molecule type" value="Genomic_DNA"/>
</dbReference>
<proteinExistence type="predicted"/>
<feature type="transmembrane region" description="Helical" evidence="1">
    <location>
        <begin position="317"/>
        <end position="339"/>
    </location>
</feature>
<sequence>MKTVNWLINSKLGNAYTSRFLRSKHVNMISETDYLARLKSVCKATFCIPVQFLWFLFFVYAAYIAKTQFNNATTNMSSIAWLYSDQINLLNLLAGIQIYHLFLLSSVIIVMLNMTIGKGTIVFTTIFNALYIAELLFYASLIFIFDWAGLINKFNNVEDFLIILKSQWIWIIAVFIGIFSFIPLRTIFIDVNMWNREWIRIDRYRKTEDRENAFIFKTWVSPGEVRARILMICTGWVCVLIASVFELFGIFMETDFLTMKYLILGIGYFIFISAYVIPYNVYSIIFYWFNFLILLILFSYGLSIIENYAWMSEQNYKYLYALLLIPFILSLRSAIIYTWSLKGGKEIKAVTLNLFENEEDFEEYLEEQKIKQSDDTI</sequence>
<protein>
    <recommendedName>
        <fullName evidence="4">Transmembrane protein</fullName>
    </recommendedName>
</protein>
<accession>A0A222ENH2</accession>
<evidence type="ECO:0008006" key="4">
    <source>
        <dbReference type="Google" id="ProtNLM"/>
    </source>
</evidence>
<feature type="transmembrane region" description="Helical" evidence="1">
    <location>
        <begin position="229"/>
        <end position="252"/>
    </location>
</feature>
<gene>
    <name evidence="2" type="ORF">SCORR_v1c02760</name>
</gene>
<dbReference type="Proteomes" id="UP000203229">
    <property type="component" value="Chromosome"/>
</dbReference>
<evidence type="ECO:0000313" key="2">
    <source>
        <dbReference type="EMBL" id="ASP28050.1"/>
    </source>
</evidence>
<evidence type="ECO:0000256" key="1">
    <source>
        <dbReference type="SAM" id="Phobius"/>
    </source>
</evidence>
<feature type="transmembrane region" description="Helical" evidence="1">
    <location>
        <begin position="44"/>
        <end position="65"/>
    </location>
</feature>
<dbReference type="KEGG" id="scou:SCORR_v1c02760"/>
<feature type="transmembrane region" description="Helical" evidence="1">
    <location>
        <begin position="92"/>
        <end position="114"/>
    </location>
</feature>
<feature type="transmembrane region" description="Helical" evidence="1">
    <location>
        <begin position="258"/>
        <end position="277"/>
    </location>
</feature>
<keyword evidence="1" id="KW-0812">Transmembrane</keyword>
<keyword evidence="1" id="KW-0472">Membrane</keyword>
<dbReference type="RefSeq" id="WP_094048434.1">
    <property type="nucleotide sequence ID" value="NZ_CP022535.1"/>
</dbReference>
<keyword evidence="1" id="KW-1133">Transmembrane helix</keyword>
<feature type="transmembrane region" description="Helical" evidence="1">
    <location>
        <begin position="168"/>
        <end position="188"/>
    </location>
</feature>